<dbReference type="InterPro" id="IPR003347">
    <property type="entry name" value="JmjC_dom"/>
</dbReference>
<dbReference type="InterPro" id="IPR041667">
    <property type="entry name" value="Cupin_8"/>
</dbReference>
<dbReference type="HOGENOM" id="CLU_825764_0_0_6"/>
<reference evidence="3 5" key="1">
    <citation type="submission" date="2014-09" db="EMBL/GenBank/DDBJ databases">
        <title>Xanthomonadaceae 3.5X direct submission.</title>
        <authorList>
            <person name="Fang T."/>
            <person name="Wang H."/>
        </authorList>
    </citation>
    <scope>NUCLEOTIDE SEQUENCE [LARGE SCALE GENOMIC DNA]</scope>
    <source>
        <strain evidence="3 5">3.5X</strain>
    </source>
</reference>
<dbReference type="SMART" id="SM00558">
    <property type="entry name" value="JmjC"/>
    <property type="match status" value="1"/>
</dbReference>
<gene>
    <name evidence="4" type="ORF">HNQ86_000129</name>
    <name evidence="3" type="ORF">LF63_0110485</name>
</gene>
<evidence type="ECO:0000256" key="1">
    <source>
        <dbReference type="SAM" id="MobiDB-lite"/>
    </source>
</evidence>
<dbReference type="Proteomes" id="UP000560000">
    <property type="component" value="Unassembled WGS sequence"/>
</dbReference>
<dbReference type="RefSeq" id="WP_043101604.1">
    <property type="nucleotide sequence ID" value="NZ_JACHET010000001.1"/>
</dbReference>
<evidence type="ECO:0000259" key="2">
    <source>
        <dbReference type="PROSITE" id="PS51184"/>
    </source>
</evidence>
<dbReference type="PANTHER" id="PTHR12461:SF105">
    <property type="entry name" value="HYPOXIA-INDUCIBLE FACTOR 1-ALPHA INHIBITOR"/>
    <property type="match status" value="1"/>
</dbReference>
<organism evidence="3 5">
    <name type="scientific">Oleiagrimonas soli</name>
    <dbReference type="NCBI Taxonomy" id="1543381"/>
    <lineage>
        <taxon>Bacteria</taxon>
        <taxon>Pseudomonadati</taxon>
        <taxon>Pseudomonadota</taxon>
        <taxon>Gammaproteobacteria</taxon>
        <taxon>Lysobacterales</taxon>
        <taxon>Rhodanobacteraceae</taxon>
        <taxon>Oleiagrimonas</taxon>
    </lineage>
</organism>
<evidence type="ECO:0000313" key="3">
    <source>
        <dbReference type="EMBL" id="KGI77687.1"/>
    </source>
</evidence>
<dbReference type="Gene3D" id="2.60.120.10">
    <property type="entry name" value="Jelly Rolls"/>
    <property type="match status" value="1"/>
</dbReference>
<dbReference type="PANTHER" id="PTHR12461">
    <property type="entry name" value="HYPOXIA-INDUCIBLE FACTOR 1 ALPHA INHIBITOR-RELATED"/>
    <property type="match status" value="1"/>
</dbReference>
<feature type="domain" description="JmjC" evidence="2">
    <location>
        <begin position="94"/>
        <end position="275"/>
    </location>
</feature>
<evidence type="ECO:0000313" key="6">
    <source>
        <dbReference type="Proteomes" id="UP000560000"/>
    </source>
</evidence>
<accession>A0A099CVP1</accession>
<proteinExistence type="predicted"/>
<name>A0A099CVP1_9GAMM</name>
<dbReference type="EMBL" id="JROI01000011">
    <property type="protein sequence ID" value="KGI77687.1"/>
    <property type="molecule type" value="Genomic_DNA"/>
</dbReference>
<sequence length="340" mass="37581">MTSPTPQAIEERDVARQPPLTSDDLRDRMQPLVLRGLVADWPMVQAARRSDTDFARLLAEADAGEDVDVLLMAPEEEGVVGYNASFDGFNYEHHRVPVTQGLKRLAAYSRASGPVPGLAIQSAPLARCLPSLRESHRLPFLAPSVEPRIWIGNRVTTPVHFDEYHNIACVVCGRRRFTLFPPEQVHNLYIGPPDFAPTGAAIGVARLDRPDDPRYPRLREALAHAQAAVLEPGDALYLPPMWWHHVASLERINALVNFWWPQALAEGVAAPTGLGGLMHAILAFRGLPPEQRAAWRTLLDHFVFDDADPLAHVPEASKGVLGTPSAETVAALRERVRKYL</sequence>
<evidence type="ECO:0000313" key="4">
    <source>
        <dbReference type="EMBL" id="MBB6182784.1"/>
    </source>
</evidence>
<dbReference type="PROSITE" id="PS51184">
    <property type="entry name" value="JMJC"/>
    <property type="match status" value="1"/>
</dbReference>
<feature type="region of interest" description="Disordered" evidence="1">
    <location>
        <begin position="1"/>
        <end position="26"/>
    </location>
</feature>
<dbReference type="SUPFAM" id="SSF51197">
    <property type="entry name" value="Clavaminate synthase-like"/>
    <property type="match status" value="1"/>
</dbReference>
<dbReference type="InterPro" id="IPR014710">
    <property type="entry name" value="RmlC-like_jellyroll"/>
</dbReference>
<reference evidence="4 6" key="2">
    <citation type="submission" date="2020-08" db="EMBL/GenBank/DDBJ databases">
        <title>Genomic Encyclopedia of Type Strains, Phase IV (KMG-IV): sequencing the most valuable type-strain genomes for metagenomic binning, comparative biology and taxonomic classification.</title>
        <authorList>
            <person name="Goeker M."/>
        </authorList>
    </citation>
    <scope>NUCLEOTIDE SEQUENCE [LARGE SCALE GENOMIC DNA]</scope>
    <source>
        <strain evidence="4 6">DSM 107085</strain>
    </source>
</reference>
<evidence type="ECO:0000313" key="5">
    <source>
        <dbReference type="Proteomes" id="UP000029708"/>
    </source>
</evidence>
<dbReference type="EMBL" id="JACHET010000001">
    <property type="protein sequence ID" value="MBB6182784.1"/>
    <property type="molecule type" value="Genomic_DNA"/>
</dbReference>
<dbReference type="STRING" id="1543381.LF63_0110485"/>
<dbReference type="Pfam" id="PF13621">
    <property type="entry name" value="Cupin_8"/>
    <property type="match status" value="1"/>
</dbReference>
<dbReference type="Proteomes" id="UP000029708">
    <property type="component" value="Unassembled WGS sequence"/>
</dbReference>
<protein>
    <submittedName>
        <fullName evidence="3">Transcription factor</fullName>
    </submittedName>
</protein>
<comment type="caution">
    <text evidence="3">The sequence shown here is derived from an EMBL/GenBank/DDBJ whole genome shotgun (WGS) entry which is preliminary data.</text>
</comment>
<keyword evidence="5" id="KW-1185">Reference proteome</keyword>
<dbReference type="AlphaFoldDB" id="A0A099CVP1"/>